<dbReference type="Gene3D" id="2.40.170.20">
    <property type="entry name" value="TonB-dependent receptor, beta-barrel domain"/>
    <property type="match status" value="1"/>
</dbReference>
<protein>
    <submittedName>
        <fullName evidence="16">Iron complex outermembrane recepter protein</fullName>
    </submittedName>
</protein>
<dbReference type="Pfam" id="PF00593">
    <property type="entry name" value="TonB_dep_Rec_b-barrel"/>
    <property type="match status" value="1"/>
</dbReference>
<dbReference type="SUPFAM" id="SSF56935">
    <property type="entry name" value="Porins"/>
    <property type="match status" value="1"/>
</dbReference>
<evidence type="ECO:0000256" key="2">
    <source>
        <dbReference type="ARBA" id="ARBA00022448"/>
    </source>
</evidence>
<sequence length="776" mass="85497">MTCSVAFAQETSLSGKITDADARPLAGATVHLLNTNFGAVTDANGEFTIANVPLAKYIFAVSAVGYASIQGEITTSKDAPPLAITLTESITQLDDVVVTAQKTEESLQRIPFSISALSSRKVNEYRLWNIKDITAIVPNLYSANPGDNRNVTSIRGITSTSYDPAVATYIDGVNQFSLDTYIAQLFDVERIEILRGPQGTLYGRNAMAGVINIITKEPGNTTRGFVEATIGNYGQQRYGFGVRTPLIKDKLFFGVAGMYDANDGFYDNEYTNSNFDKKHNITGNYYLKYLATSKLSVTLNAKHSINRNDGAFPLAGSMEDAVSNPFKVNQNATTTLVDNVFNSSLNINYAGNAINFNSLTTYQSNYRYYKDPIDGDFSPIDGVTVINNYGKDWNNVKVFTQEFKFSSPTTSSSPLKWTAGAYLFHQDNPVKQATHFGDDAAYIDPNAMPGSEILNTSDGSSAGVAFYGQATYTLFEKLDFTAGVRYDYEKKKQNVHGEFFMEGSSEPVFETQQDTSASTSFNAFSPKVSVAYHFTNNNTVYITGSRGFRAGGLTQLSSDPSQAPLYAYKPEYSINAEIGMKNSFLNDRLLVNFAGYYIKVDDAQVPTLVLPDAITITRNAGELTSKGVELEISAMPVKGLQFDYALGVNDATYKKLRVSQNGTEVNLDGNRQIFTPRHTSMLAAQYSYSFTGSRLTLIARGEWMNLGDQYFDLYNNNKQSGYSVFNAKAGAAFGNFELMFWGRNLGDEEYISYAYDFGAAHLGNPRNYGVTFRWNF</sequence>
<dbReference type="STRING" id="688867.SAMN05660236_5395"/>
<feature type="domain" description="TonB-dependent receptor plug" evidence="15">
    <location>
        <begin position="107"/>
        <end position="210"/>
    </location>
</feature>
<keyword evidence="17" id="KW-1185">Reference proteome</keyword>
<evidence type="ECO:0000313" key="16">
    <source>
        <dbReference type="EMBL" id="SKC87364.1"/>
    </source>
</evidence>
<keyword evidence="6" id="KW-0732">Signal</keyword>
<evidence type="ECO:0000256" key="13">
    <source>
        <dbReference type="RuleBase" id="RU003357"/>
    </source>
</evidence>
<dbReference type="InterPro" id="IPR000531">
    <property type="entry name" value="Beta-barrel_TonB"/>
</dbReference>
<reference evidence="16 17" key="1">
    <citation type="submission" date="2017-02" db="EMBL/GenBank/DDBJ databases">
        <authorList>
            <person name="Peterson S.W."/>
        </authorList>
    </citation>
    <scope>NUCLEOTIDE SEQUENCE [LARGE SCALE GENOMIC DNA]</scope>
    <source>
        <strain evidence="16 17">DSM 25262</strain>
    </source>
</reference>
<dbReference type="GO" id="GO:0006826">
    <property type="term" value="P:iron ion transport"/>
    <property type="evidence" value="ECO:0007669"/>
    <property type="project" value="UniProtKB-KW"/>
</dbReference>
<evidence type="ECO:0000256" key="5">
    <source>
        <dbReference type="ARBA" id="ARBA00022692"/>
    </source>
</evidence>
<dbReference type="InterPro" id="IPR036942">
    <property type="entry name" value="Beta-barrel_TonB_sf"/>
</dbReference>
<evidence type="ECO:0000256" key="1">
    <source>
        <dbReference type="ARBA" id="ARBA00004571"/>
    </source>
</evidence>
<keyword evidence="4" id="KW-0410">Iron transport</keyword>
<evidence type="ECO:0000256" key="12">
    <source>
        <dbReference type="PROSITE-ProRule" id="PRU01360"/>
    </source>
</evidence>
<dbReference type="PROSITE" id="PS52016">
    <property type="entry name" value="TONB_DEPENDENT_REC_3"/>
    <property type="match status" value="1"/>
</dbReference>
<keyword evidence="11 12" id="KW-0998">Cell outer membrane</keyword>
<comment type="similarity">
    <text evidence="12 13">Belongs to the TonB-dependent receptor family.</text>
</comment>
<dbReference type="AlphaFoldDB" id="A0A1T5MHG0"/>
<dbReference type="InterPro" id="IPR039426">
    <property type="entry name" value="TonB-dep_rcpt-like"/>
</dbReference>
<evidence type="ECO:0000256" key="9">
    <source>
        <dbReference type="ARBA" id="ARBA00023077"/>
    </source>
</evidence>
<dbReference type="InterPro" id="IPR008969">
    <property type="entry name" value="CarboxyPept-like_regulatory"/>
</dbReference>
<keyword evidence="3 12" id="KW-1134">Transmembrane beta strand</keyword>
<evidence type="ECO:0000259" key="15">
    <source>
        <dbReference type="Pfam" id="PF07715"/>
    </source>
</evidence>
<dbReference type="EMBL" id="FUZU01000004">
    <property type="protein sequence ID" value="SKC87364.1"/>
    <property type="molecule type" value="Genomic_DNA"/>
</dbReference>
<dbReference type="SUPFAM" id="SSF49464">
    <property type="entry name" value="Carboxypeptidase regulatory domain-like"/>
    <property type="match status" value="1"/>
</dbReference>
<evidence type="ECO:0000259" key="14">
    <source>
        <dbReference type="Pfam" id="PF00593"/>
    </source>
</evidence>
<evidence type="ECO:0000256" key="6">
    <source>
        <dbReference type="ARBA" id="ARBA00022729"/>
    </source>
</evidence>
<dbReference type="Pfam" id="PF13715">
    <property type="entry name" value="CarbopepD_reg_2"/>
    <property type="match status" value="1"/>
</dbReference>
<keyword evidence="9 13" id="KW-0798">TonB box</keyword>
<keyword evidence="7" id="KW-0408">Iron</keyword>
<keyword evidence="10 12" id="KW-0472">Membrane</keyword>
<feature type="domain" description="TonB-dependent receptor-like beta-barrel" evidence="14">
    <location>
        <begin position="337"/>
        <end position="745"/>
    </location>
</feature>
<dbReference type="InterPro" id="IPR010917">
    <property type="entry name" value="TonB_rcpt_CS"/>
</dbReference>
<name>A0A1T5MHG0_9BACT</name>
<dbReference type="PROSITE" id="PS01156">
    <property type="entry name" value="TONB_DEPENDENT_REC_2"/>
    <property type="match status" value="1"/>
</dbReference>
<dbReference type="CDD" id="cd01347">
    <property type="entry name" value="ligand_gated_channel"/>
    <property type="match status" value="1"/>
</dbReference>
<organism evidence="16 17">
    <name type="scientific">Ohtaekwangia koreensis</name>
    <dbReference type="NCBI Taxonomy" id="688867"/>
    <lineage>
        <taxon>Bacteria</taxon>
        <taxon>Pseudomonadati</taxon>
        <taxon>Bacteroidota</taxon>
        <taxon>Cytophagia</taxon>
        <taxon>Cytophagales</taxon>
        <taxon>Fulvivirgaceae</taxon>
        <taxon>Ohtaekwangia</taxon>
    </lineage>
</organism>
<dbReference type="Gene3D" id="2.60.40.1120">
    <property type="entry name" value="Carboxypeptidase-like, regulatory domain"/>
    <property type="match status" value="1"/>
</dbReference>
<comment type="subcellular location">
    <subcellularLocation>
        <location evidence="1 12">Cell outer membrane</location>
        <topology evidence="1 12">Multi-pass membrane protein</topology>
    </subcellularLocation>
</comment>
<evidence type="ECO:0000256" key="10">
    <source>
        <dbReference type="ARBA" id="ARBA00023136"/>
    </source>
</evidence>
<dbReference type="PANTHER" id="PTHR32552:SF81">
    <property type="entry name" value="TONB-DEPENDENT OUTER MEMBRANE RECEPTOR"/>
    <property type="match status" value="1"/>
</dbReference>
<dbReference type="GO" id="GO:0009279">
    <property type="term" value="C:cell outer membrane"/>
    <property type="evidence" value="ECO:0007669"/>
    <property type="project" value="UniProtKB-SubCell"/>
</dbReference>
<dbReference type="Pfam" id="PF07715">
    <property type="entry name" value="Plug"/>
    <property type="match status" value="1"/>
</dbReference>
<dbReference type="PANTHER" id="PTHR32552">
    <property type="entry name" value="FERRICHROME IRON RECEPTOR-RELATED"/>
    <property type="match status" value="1"/>
</dbReference>
<accession>A0A1T5MHG0</accession>
<gene>
    <name evidence="16" type="ORF">SAMN05660236_5395</name>
</gene>
<keyword evidence="5 12" id="KW-0812">Transmembrane</keyword>
<evidence type="ECO:0000256" key="4">
    <source>
        <dbReference type="ARBA" id="ARBA00022496"/>
    </source>
</evidence>
<evidence type="ECO:0000256" key="8">
    <source>
        <dbReference type="ARBA" id="ARBA00023065"/>
    </source>
</evidence>
<keyword evidence="8" id="KW-0406">Ion transport</keyword>
<dbReference type="Proteomes" id="UP000190961">
    <property type="component" value="Unassembled WGS sequence"/>
</dbReference>
<dbReference type="InterPro" id="IPR012910">
    <property type="entry name" value="Plug_dom"/>
</dbReference>
<evidence type="ECO:0000256" key="7">
    <source>
        <dbReference type="ARBA" id="ARBA00023004"/>
    </source>
</evidence>
<keyword evidence="2 12" id="KW-0813">Transport</keyword>
<evidence type="ECO:0000313" key="17">
    <source>
        <dbReference type="Proteomes" id="UP000190961"/>
    </source>
</evidence>
<evidence type="ECO:0000256" key="11">
    <source>
        <dbReference type="ARBA" id="ARBA00023237"/>
    </source>
</evidence>
<evidence type="ECO:0000256" key="3">
    <source>
        <dbReference type="ARBA" id="ARBA00022452"/>
    </source>
</evidence>
<proteinExistence type="inferred from homology"/>